<evidence type="ECO:0000313" key="1">
    <source>
        <dbReference type="EMBL" id="BBY37434.1"/>
    </source>
</evidence>
<dbReference type="EMBL" id="AP022590">
    <property type="protein sequence ID" value="BBY37434.1"/>
    <property type="molecule type" value="Genomic_DNA"/>
</dbReference>
<organism evidence="1 2">
    <name type="scientific">Mycobacterium mantenii</name>
    <dbReference type="NCBI Taxonomy" id="560555"/>
    <lineage>
        <taxon>Bacteria</taxon>
        <taxon>Bacillati</taxon>
        <taxon>Actinomycetota</taxon>
        <taxon>Actinomycetes</taxon>
        <taxon>Mycobacteriales</taxon>
        <taxon>Mycobacteriaceae</taxon>
        <taxon>Mycobacterium</taxon>
        <taxon>Mycobacterium avium complex (MAC)</taxon>
    </lineage>
</organism>
<keyword evidence="2" id="KW-1185">Reference proteome</keyword>
<gene>
    <name evidence="1" type="ORF">MMAN_15680</name>
</gene>
<proteinExistence type="predicted"/>
<reference evidence="1 2" key="1">
    <citation type="journal article" date="2019" name="Emerg. Microbes Infect.">
        <title>Comprehensive subspecies identification of 175 nontuberculous mycobacteria species based on 7547 genomic profiles.</title>
        <authorList>
            <person name="Matsumoto Y."/>
            <person name="Kinjo T."/>
            <person name="Motooka D."/>
            <person name="Nabeya D."/>
            <person name="Jung N."/>
            <person name="Uechi K."/>
            <person name="Horii T."/>
            <person name="Iida T."/>
            <person name="Fujita J."/>
            <person name="Nakamura S."/>
        </authorList>
    </citation>
    <scope>NUCLEOTIDE SEQUENCE [LARGE SCALE GENOMIC DNA]</scope>
    <source>
        <strain evidence="1 2">JCM 18113</strain>
    </source>
</reference>
<evidence type="ECO:0000313" key="2">
    <source>
        <dbReference type="Proteomes" id="UP000465812"/>
    </source>
</evidence>
<name>A0ABM7JPM0_MYCNT</name>
<sequence>MGATEVTPAAGAIAVRRAEPVARLFAVTLAPPKALSIITISGRDYQRDENLNFSWVFDYAHQSAIAGSFEVSAAPIRCGKGAQDG</sequence>
<accession>A0ABM7JPM0</accession>
<protein>
    <submittedName>
        <fullName evidence="1">Uncharacterized protein</fullName>
    </submittedName>
</protein>
<dbReference type="Proteomes" id="UP000465812">
    <property type="component" value="Chromosome"/>
</dbReference>